<dbReference type="GeneID" id="87808579"/>
<dbReference type="AlphaFoldDB" id="A0AAF0Y8F0"/>
<keyword evidence="1" id="KW-0732">Signal</keyword>
<keyword evidence="3" id="KW-1185">Reference proteome</keyword>
<feature type="signal peptide" evidence="1">
    <location>
        <begin position="1"/>
        <end position="18"/>
    </location>
</feature>
<evidence type="ECO:0000313" key="3">
    <source>
        <dbReference type="Proteomes" id="UP000827549"/>
    </source>
</evidence>
<protein>
    <submittedName>
        <fullName evidence="2">Uncharacterized protein</fullName>
    </submittedName>
</protein>
<evidence type="ECO:0000313" key="2">
    <source>
        <dbReference type="EMBL" id="WOO81832.1"/>
    </source>
</evidence>
<name>A0AAF0Y8F0_9TREE</name>
<dbReference type="Proteomes" id="UP000827549">
    <property type="component" value="Chromosome 4"/>
</dbReference>
<dbReference type="EMBL" id="CP086717">
    <property type="protein sequence ID" value="WOO81832.1"/>
    <property type="molecule type" value="Genomic_DNA"/>
</dbReference>
<organism evidence="2 3">
    <name type="scientific">Vanrija pseudolonga</name>
    <dbReference type="NCBI Taxonomy" id="143232"/>
    <lineage>
        <taxon>Eukaryota</taxon>
        <taxon>Fungi</taxon>
        <taxon>Dikarya</taxon>
        <taxon>Basidiomycota</taxon>
        <taxon>Agaricomycotina</taxon>
        <taxon>Tremellomycetes</taxon>
        <taxon>Trichosporonales</taxon>
        <taxon>Trichosporonaceae</taxon>
        <taxon>Vanrija</taxon>
    </lineage>
</organism>
<feature type="chain" id="PRO_5042293680" evidence="1">
    <location>
        <begin position="19"/>
        <end position="108"/>
    </location>
</feature>
<evidence type="ECO:0000256" key="1">
    <source>
        <dbReference type="SAM" id="SignalP"/>
    </source>
</evidence>
<dbReference type="RefSeq" id="XP_062627864.1">
    <property type="nucleotide sequence ID" value="XM_062771880.1"/>
</dbReference>
<accession>A0AAF0Y8F0</accession>
<gene>
    <name evidence="2" type="ORF">LOC62_04G005350</name>
</gene>
<reference evidence="2" key="1">
    <citation type="submission" date="2023-10" db="EMBL/GenBank/DDBJ databases">
        <authorList>
            <person name="Noh H."/>
        </authorList>
    </citation>
    <scope>NUCLEOTIDE SEQUENCE</scope>
    <source>
        <strain evidence="2">DUCC4014</strain>
    </source>
</reference>
<proteinExistence type="predicted"/>
<sequence>MQLSTIAVLALAASASAAATGDAAEAADTLDARWKKADGVVIVTGDMLACRTGPSTKRTAKRRFAKGTAVNVKCLDFSTTIGPWLYTPDYDCYFAAAWATYSNKLPIC</sequence>